<dbReference type="Proteomes" id="UP000002036">
    <property type="component" value="Chromosome D"/>
</dbReference>
<evidence type="ECO:0000313" key="2">
    <source>
        <dbReference type="EMBL" id="CAR22443.1"/>
    </source>
</evidence>
<dbReference type="InParanoid" id="C5DGA1"/>
<dbReference type="OrthoDB" id="4067234at2759"/>
<feature type="compositionally biased region" description="Polar residues" evidence="1">
    <location>
        <begin position="11"/>
        <end position="23"/>
    </location>
</feature>
<accession>C5DGA1</accession>
<dbReference type="GO" id="GO:0071008">
    <property type="term" value="C:U2-type post-mRNA release spliceosomal complex"/>
    <property type="evidence" value="ECO:0007669"/>
    <property type="project" value="InterPro"/>
</dbReference>
<dbReference type="KEGG" id="lth:KLTH0D03586g"/>
<dbReference type="RefSeq" id="XP_002552881.1">
    <property type="nucleotide sequence ID" value="XM_002552835.1"/>
</dbReference>
<dbReference type="GO" id="GO:0000390">
    <property type="term" value="P:spliceosomal complex disassembly"/>
    <property type="evidence" value="ECO:0007669"/>
    <property type="project" value="InterPro"/>
</dbReference>
<evidence type="ECO:0000313" key="3">
    <source>
        <dbReference type="Proteomes" id="UP000002036"/>
    </source>
</evidence>
<keyword evidence="3" id="KW-1185">Reference proteome</keyword>
<dbReference type="GeneID" id="8295103"/>
<dbReference type="EMBL" id="CU928168">
    <property type="protein sequence ID" value="CAR22443.1"/>
    <property type="molecule type" value="Genomic_DNA"/>
</dbReference>
<dbReference type="Pfam" id="PF15458">
    <property type="entry name" value="NTR2"/>
    <property type="match status" value="1"/>
</dbReference>
<proteinExistence type="predicted"/>
<dbReference type="InterPro" id="IPR028211">
    <property type="entry name" value="Ntr2"/>
</dbReference>
<protein>
    <submittedName>
        <fullName evidence="2">KLTH0D03586p</fullName>
    </submittedName>
</protein>
<organism evidence="2 3">
    <name type="scientific">Lachancea thermotolerans (strain ATCC 56472 / CBS 6340 / NRRL Y-8284)</name>
    <name type="common">Yeast</name>
    <name type="synonym">Kluyveromyces thermotolerans</name>
    <dbReference type="NCBI Taxonomy" id="559295"/>
    <lineage>
        <taxon>Eukaryota</taxon>
        <taxon>Fungi</taxon>
        <taxon>Dikarya</taxon>
        <taxon>Ascomycota</taxon>
        <taxon>Saccharomycotina</taxon>
        <taxon>Saccharomycetes</taxon>
        <taxon>Saccharomycetales</taxon>
        <taxon>Saccharomycetaceae</taxon>
        <taxon>Lachancea</taxon>
    </lineage>
</organism>
<sequence>MFRKRAKLQPSVGSNKASGSSQKDSSETSKRRSRVDISTSYEIEDENEHIRTSPSSRLKEKKKRAIKPNAHQYLPFEEEDITEIAYRKPLPKSGVQIMNLEELGDDCEDDTLEGVPTRREIESIRTQRAMLQQQTDTLKTGFYDSSKNPVEHDEHQYIKLLSKDDKHDLMEIIGGESQGAKDVQDSYMDAYLEIHGLEDGRLALSKNDLDRDEQERKLAITSALKNVEGDEWEARQLEKMDRGLSLIAHPILHENDFELEELVSELDSMLLSIQTKKKMFISQRDSVQKENKKLCEAQDKLITSLQKHVA</sequence>
<feature type="region of interest" description="Disordered" evidence="1">
    <location>
        <begin position="1"/>
        <end position="64"/>
    </location>
</feature>
<reference evidence="2 3" key="1">
    <citation type="journal article" date="2009" name="Genome Res.">
        <title>Comparative genomics of protoploid Saccharomycetaceae.</title>
        <authorList>
            <consortium name="The Genolevures Consortium"/>
            <person name="Souciet J.-L."/>
            <person name="Dujon B."/>
            <person name="Gaillardin C."/>
            <person name="Johnston M."/>
            <person name="Baret P.V."/>
            <person name="Cliften P."/>
            <person name="Sherman D.J."/>
            <person name="Weissenbach J."/>
            <person name="Westhof E."/>
            <person name="Wincker P."/>
            <person name="Jubin C."/>
            <person name="Poulain J."/>
            <person name="Barbe V."/>
            <person name="Segurens B."/>
            <person name="Artiguenave F."/>
            <person name="Anthouard V."/>
            <person name="Vacherie B."/>
            <person name="Val M.-E."/>
            <person name="Fulton R.S."/>
            <person name="Minx P."/>
            <person name="Wilson R."/>
            <person name="Durrens P."/>
            <person name="Jean G."/>
            <person name="Marck C."/>
            <person name="Martin T."/>
            <person name="Nikolski M."/>
            <person name="Rolland T."/>
            <person name="Seret M.-L."/>
            <person name="Casaregola S."/>
            <person name="Despons L."/>
            <person name="Fairhead C."/>
            <person name="Fischer G."/>
            <person name="Lafontaine I."/>
            <person name="Leh V."/>
            <person name="Lemaire M."/>
            <person name="de Montigny J."/>
            <person name="Neuveglise C."/>
            <person name="Thierry A."/>
            <person name="Blanc-Lenfle I."/>
            <person name="Bleykasten C."/>
            <person name="Diffels J."/>
            <person name="Fritsch E."/>
            <person name="Frangeul L."/>
            <person name="Goeffon A."/>
            <person name="Jauniaux N."/>
            <person name="Kachouri-Lafond R."/>
            <person name="Payen C."/>
            <person name="Potier S."/>
            <person name="Pribylova L."/>
            <person name="Ozanne C."/>
            <person name="Richard G.-F."/>
            <person name="Sacerdot C."/>
            <person name="Straub M.-L."/>
            <person name="Talla E."/>
        </authorList>
    </citation>
    <scope>NUCLEOTIDE SEQUENCE [LARGE SCALE GENOMIC DNA]</scope>
    <source>
        <strain evidence="3">ATCC 56472 / CBS 6340 / NRRL Y-8284</strain>
    </source>
</reference>
<evidence type="ECO:0000256" key="1">
    <source>
        <dbReference type="SAM" id="MobiDB-lite"/>
    </source>
</evidence>
<dbReference type="AlphaFoldDB" id="C5DGA1"/>
<name>C5DGA1_LACTC</name>
<dbReference type="OMA" id="SSEWETH"/>
<gene>
    <name evidence="2" type="ordered locus">KLTH0D03586g</name>
</gene>
<dbReference type="eggNOG" id="ENOG502SC2V">
    <property type="taxonomic scope" value="Eukaryota"/>
</dbReference>
<dbReference type="HOGENOM" id="CLU_897339_0_0_1"/>
<dbReference type="FunCoup" id="C5DGA1">
    <property type="interactions" value="197"/>
</dbReference>